<keyword evidence="2" id="KW-1185">Reference proteome</keyword>
<evidence type="ECO:0000313" key="1">
    <source>
        <dbReference type="EMBL" id="KAJ8629724.1"/>
    </source>
</evidence>
<organism evidence="1 2">
    <name type="scientific">Persea americana</name>
    <name type="common">Avocado</name>
    <dbReference type="NCBI Taxonomy" id="3435"/>
    <lineage>
        <taxon>Eukaryota</taxon>
        <taxon>Viridiplantae</taxon>
        <taxon>Streptophyta</taxon>
        <taxon>Embryophyta</taxon>
        <taxon>Tracheophyta</taxon>
        <taxon>Spermatophyta</taxon>
        <taxon>Magnoliopsida</taxon>
        <taxon>Magnoliidae</taxon>
        <taxon>Laurales</taxon>
        <taxon>Lauraceae</taxon>
        <taxon>Persea</taxon>
    </lineage>
</organism>
<accession>A0ACC2L8B5</accession>
<name>A0ACC2L8B5_PERAE</name>
<comment type="caution">
    <text evidence="1">The sequence shown here is derived from an EMBL/GenBank/DDBJ whole genome shotgun (WGS) entry which is preliminary data.</text>
</comment>
<reference evidence="1 2" key="1">
    <citation type="journal article" date="2022" name="Hortic Res">
        <title>A haplotype resolved chromosomal level avocado genome allows analysis of novel avocado genes.</title>
        <authorList>
            <person name="Nath O."/>
            <person name="Fletcher S.J."/>
            <person name="Hayward A."/>
            <person name="Shaw L.M."/>
            <person name="Masouleh A.K."/>
            <person name="Furtado A."/>
            <person name="Henry R.J."/>
            <person name="Mitter N."/>
        </authorList>
    </citation>
    <scope>NUCLEOTIDE SEQUENCE [LARGE SCALE GENOMIC DNA]</scope>
    <source>
        <strain evidence="2">cv. Hass</strain>
    </source>
</reference>
<dbReference type="Proteomes" id="UP001234297">
    <property type="component" value="Chromosome 7"/>
</dbReference>
<sequence length="194" mass="21798">MNCQDCRSKAMEIAAVFEGKNIHVWLKLTGTFSTRLCLCINDKSTITFHCKKTLEGNSFSLAVCRPVQALEKMKQKIVMKVDMHCPKCRSKAMEIAAASHGVISVAIEGKEQDQVVVIGDEVDSTCLVKRLRKNVGCTNIVTIEEVKPKQDKKEEKKVEKKEEKPPCQPQCHGYPYYVGYEIEVDSGPRICSIM</sequence>
<gene>
    <name evidence="1" type="ORF">MRB53_023047</name>
</gene>
<evidence type="ECO:0000313" key="2">
    <source>
        <dbReference type="Proteomes" id="UP001234297"/>
    </source>
</evidence>
<proteinExistence type="predicted"/>
<dbReference type="EMBL" id="CM056815">
    <property type="protein sequence ID" value="KAJ8629724.1"/>
    <property type="molecule type" value="Genomic_DNA"/>
</dbReference>
<protein>
    <submittedName>
        <fullName evidence="1">Uncharacterized protein</fullName>
    </submittedName>
</protein>